<dbReference type="InterPro" id="IPR003959">
    <property type="entry name" value="ATPase_AAA_core"/>
</dbReference>
<keyword evidence="7 9" id="KW-0067">ATP-binding</keyword>
<keyword evidence="2 9" id="KW-0963">Cytoplasm</keyword>
<evidence type="ECO:0000313" key="17">
    <source>
        <dbReference type="Proteomes" id="UP001623592"/>
    </source>
</evidence>
<name>A0ABW8TBD3_9CLOT</name>
<dbReference type="PIRSF" id="PIRSF001174">
    <property type="entry name" value="Lon_proteas"/>
    <property type="match status" value="1"/>
</dbReference>
<dbReference type="Proteomes" id="UP001623592">
    <property type="component" value="Unassembled WGS sequence"/>
</dbReference>
<dbReference type="InterPro" id="IPR054594">
    <property type="entry name" value="Lon_lid"/>
</dbReference>
<proteinExistence type="evidence at transcript level"/>
<dbReference type="InterPro" id="IPR015947">
    <property type="entry name" value="PUA-like_sf"/>
</dbReference>
<dbReference type="InterPro" id="IPR027417">
    <property type="entry name" value="P-loop_NTPase"/>
</dbReference>
<keyword evidence="17" id="KW-1185">Reference proteome</keyword>
<keyword evidence="13" id="KW-0175">Coiled coil</keyword>
<comment type="catalytic activity">
    <reaction evidence="9 10 11">
        <text>Hydrolysis of proteins in presence of ATP.</text>
        <dbReference type="EC" id="3.4.21.53"/>
    </reaction>
</comment>
<protein>
    <recommendedName>
        <fullName evidence="9 10">Lon protease</fullName>
        <ecNumber evidence="9 10">3.4.21.53</ecNumber>
    </recommendedName>
    <alternativeName>
        <fullName evidence="9">ATP-dependent protease La</fullName>
    </alternativeName>
</protein>
<comment type="caution">
    <text evidence="16">The sequence shown here is derived from an EMBL/GenBank/DDBJ whole genome shotgun (WGS) entry which is preliminary data.</text>
</comment>
<evidence type="ECO:0000256" key="10">
    <source>
        <dbReference type="PIRNR" id="PIRNR001174"/>
    </source>
</evidence>
<dbReference type="Pfam" id="PF05362">
    <property type="entry name" value="Lon_C"/>
    <property type="match status" value="1"/>
</dbReference>
<evidence type="ECO:0000256" key="11">
    <source>
        <dbReference type="PROSITE-ProRule" id="PRU01122"/>
    </source>
</evidence>
<evidence type="ECO:0000256" key="5">
    <source>
        <dbReference type="ARBA" id="ARBA00022801"/>
    </source>
</evidence>
<dbReference type="InterPro" id="IPR027065">
    <property type="entry name" value="Lon_Prtase"/>
</dbReference>
<evidence type="ECO:0000256" key="2">
    <source>
        <dbReference type="ARBA" id="ARBA00022490"/>
    </source>
</evidence>
<comment type="subcellular location">
    <subcellularLocation>
        <location evidence="1 9 10">Cytoplasm</location>
    </subcellularLocation>
</comment>
<feature type="active site" evidence="9 11">
    <location>
        <position position="714"/>
    </location>
</feature>
<dbReference type="CDD" id="cd19500">
    <property type="entry name" value="RecA-like_Lon"/>
    <property type="match status" value="1"/>
</dbReference>
<dbReference type="GO" id="GO:0004252">
    <property type="term" value="F:serine-type endopeptidase activity"/>
    <property type="evidence" value="ECO:0007669"/>
    <property type="project" value="UniProtKB-EC"/>
</dbReference>
<dbReference type="SUPFAM" id="SSF54211">
    <property type="entry name" value="Ribosomal protein S5 domain 2-like"/>
    <property type="match status" value="1"/>
</dbReference>
<dbReference type="Pfam" id="PF22667">
    <property type="entry name" value="Lon_lid"/>
    <property type="match status" value="1"/>
</dbReference>
<feature type="domain" description="Lon proteolytic" evidence="14">
    <location>
        <begin position="587"/>
        <end position="765"/>
    </location>
</feature>
<evidence type="ECO:0000256" key="9">
    <source>
        <dbReference type="HAMAP-Rule" id="MF_01973"/>
    </source>
</evidence>
<dbReference type="InterPro" id="IPR003593">
    <property type="entry name" value="AAA+_ATPase"/>
</dbReference>
<dbReference type="InterPro" id="IPR020568">
    <property type="entry name" value="Ribosomal_Su5_D2-typ_SF"/>
</dbReference>
<evidence type="ECO:0000256" key="13">
    <source>
        <dbReference type="SAM" id="Coils"/>
    </source>
</evidence>
<keyword evidence="6 9" id="KW-0720">Serine protease</keyword>
<feature type="binding site" evidence="9">
    <location>
        <begin position="350"/>
        <end position="357"/>
    </location>
    <ligand>
        <name>ATP</name>
        <dbReference type="ChEBI" id="CHEBI:30616"/>
    </ligand>
</feature>
<dbReference type="SMART" id="SM00382">
    <property type="entry name" value="AAA"/>
    <property type="match status" value="1"/>
</dbReference>
<dbReference type="InterPro" id="IPR008269">
    <property type="entry name" value="Lon_proteolytic"/>
</dbReference>
<feature type="domain" description="Lon N-terminal" evidence="15">
    <location>
        <begin position="7"/>
        <end position="197"/>
    </location>
</feature>
<dbReference type="Gene3D" id="1.20.5.5270">
    <property type="match status" value="1"/>
</dbReference>
<evidence type="ECO:0000256" key="7">
    <source>
        <dbReference type="ARBA" id="ARBA00022840"/>
    </source>
</evidence>
<dbReference type="Gene3D" id="1.20.58.1480">
    <property type="match status" value="1"/>
</dbReference>
<dbReference type="InterPro" id="IPR004815">
    <property type="entry name" value="Lon_bac/euk-typ"/>
</dbReference>
<dbReference type="InterPro" id="IPR027543">
    <property type="entry name" value="Lon_bac"/>
</dbReference>
<keyword evidence="4 9" id="KW-0547">Nucleotide-binding</keyword>
<sequence>MQTMNIGIIIPILDITLLPGMEYTLNLSNLNETSLNYLGDDNITNIALPLKNKADELSENNFHEVGVSFEISNIEKNHKGHDLKIKVIDRVKITSLQFKTGFIIGEYEKASDIVDLSETDIKEILVSIKKTTYDLAKDFNGSEVYINKINKIDNLNELIGYIAQFIPLSLEEKYELLKLQSLKERGLKFLDCLLREKESIKFKFEVAEKLSEKANKHYRESVLREQLKAIQSELNEDEDKNSKKDKDYLSKIEAAEMPDDIKEIAMDELNKLKNQNPNSSEYNITRNYLDLLVKLPWKAPEEKDIDLKEAKDILNREHYGLEKVKERIIQHLAVMKLKKDKSGSILLLVGPPGTGKTSLGKSIAEVLKRKYIRLSLGGVRDEAEIRGHRRTYIGAMPGRIIQSIKKAGEKNPVMILDEVDKLASDYNGDPASALLEVLDPEQNDTFTDHYLDAPYDLSNVFFIATANSLSSIPRPLLDRMEIIEISSYTANEKFHIAKEHLIPEILEEHGLTSDNLSIDDETLKNVISDYTLEAGVRGLKKQLAAIARVATEKIALGEIEGTFSVKSKDLVKILGRKVSNHEKAQKDNPSGVVTGLAWTSVGGEILFIEATHMPGSGQTILTGQLGDVMKESARISLSLLKSRLPLNSFNFKERDIHIHVPSGSVPKDGPSAGITMFTALASLTTGIKVDPKLAMTGEITLRGAVLPIGGLKEKLIAADRAGIKKVLIPKDNLVDLKDIPSEVKDNMEIKAVETVEDVLKETLGISLPKANALIDSNELLEKTFSLAK</sequence>
<dbReference type="EMBL" id="JBJIAA010000002">
    <property type="protein sequence ID" value="MFL0249527.1"/>
    <property type="molecule type" value="Genomic_DNA"/>
</dbReference>
<comment type="induction">
    <text evidence="9">By heat shock.</text>
</comment>
<comment type="function">
    <text evidence="9">ATP-dependent serine protease that mediates the selective degradation of mutant and abnormal proteins as well as certain short-lived regulatory proteins. Required for cellular homeostasis and for survival from DNA damage and developmental changes induced by stress. Degrades polypeptides processively to yield small peptide fragments that are 5 to 10 amino acids long. Binds to DNA in a double-stranded, site-specific manner.</text>
</comment>
<comment type="subunit">
    <text evidence="9 10">Homohexamer. Organized in a ring with a central cavity.</text>
</comment>
<comment type="similarity">
    <text evidence="9 10 11 12">Belongs to the peptidase S16 family.</text>
</comment>
<dbReference type="InterPro" id="IPR008268">
    <property type="entry name" value="Peptidase_S16_AS"/>
</dbReference>
<dbReference type="Gene3D" id="3.40.50.300">
    <property type="entry name" value="P-loop containing nucleotide triphosphate hydrolases"/>
    <property type="match status" value="1"/>
</dbReference>
<dbReference type="SUPFAM" id="SSF52540">
    <property type="entry name" value="P-loop containing nucleoside triphosphate hydrolases"/>
    <property type="match status" value="1"/>
</dbReference>
<evidence type="ECO:0000256" key="3">
    <source>
        <dbReference type="ARBA" id="ARBA00022670"/>
    </source>
</evidence>
<dbReference type="PROSITE" id="PS51786">
    <property type="entry name" value="LON_PROTEOLYTIC"/>
    <property type="match status" value="1"/>
</dbReference>
<dbReference type="SUPFAM" id="SSF88697">
    <property type="entry name" value="PUA domain-like"/>
    <property type="match status" value="1"/>
</dbReference>
<dbReference type="InterPro" id="IPR003111">
    <property type="entry name" value="Lon_prtase_N"/>
</dbReference>
<evidence type="ECO:0000256" key="6">
    <source>
        <dbReference type="ARBA" id="ARBA00022825"/>
    </source>
</evidence>
<dbReference type="Pfam" id="PF02190">
    <property type="entry name" value="LON_substr_bdg"/>
    <property type="match status" value="1"/>
</dbReference>
<gene>
    <name evidence="9 16" type="primary">lon</name>
    <name evidence="16" type="ORF">ACJDT4_03760</name>
</gene>
<dbReference type="InterPro" id="IPR014721">
    <property type="entry name" value="Ribsml_uS5_D2-typ_fold_subgr"/>
</dbReference>
<keyword evidence="8 9" id="KW-0346">Stress response</keyword>
<organism evidence="16 17">
    <name type="scientific">Clostridium neuense</name>
    <dbReference type="NCBI Taxonomy" id="1728934"/>
    <lineage>
        <taxon>Bacteria</taxon>
        <taxon>Bacillati</taxon>
        <taxon>Bacillota</taxon>
        <taxon>Clostridia</taxon>
        <taxon>Eubacteriales</taxon>
        <taxon>Clostridiaceae</taxon>
        <taxon>Clostridium</taxon>
    </lineage>
</organism>
<evidence type="ECO:0000313" key="16">
    <source>
        <dbReference type="EMBL" id="MFL0249527.1"/>
    </source>
</evidence>
<dbReference type="Pfam" id="PF00004">
    <property type="entry name" value="AAA"/>
    <property type="match status" value="1"/>
</dbReference>
<dbReference type="HAMAP" id="MF_01973">
    <property type="entry name" value="lon_bact"/>
    <property type="match status" value="1"/>
</dbReference>
<evidence type="ECO:0000256" key="12">
    <source>
        <dbReference type="RuleBase" id="RU000591"/>
    </source>
</evidence>
<dbReference type="PANTHER" id="PTHR10046">
    <property type="entry name" value="ATP DEPENDENT LON PROTEASE FAMILY MEMBER"/>
    <property type="match status" value="1"/>
</dbReference>
<evidence type="ECO:0000256" key="1">
    <source>
        <dbReference type="ARBA" id="ARBA00004496"/>
    </source>
</evidence>
<dbReference type="EC" id="3.4.21.53" evidence="9 10"/>
<dbReference type="Gene3D" id="3.30.230.10">
    <property type="match status" value="1"/>
</dbReference>
<dbReference type="RefSeq" id="WP_406786192.1">
    <property type="nucleotide sequence ID" value="NZ_JBJIAA010000002.1"/>
</dbReference>
<dbReference type="PRINTS" id="PR00830">
    <property type="entry name" value="ENDOLAPTASE"/>
</dbReference>
<dbReference type="NCBIfam" id="TIGR00763">
    <property type="entry name" value="lon"/>
    <property type="match status" value="1"/>
</dbReference>
<evidence type="ECO:0000256" key="4">
    <source>
        <dbReference type="ARBA" id="ARBA00022741"/>
    </source>
</evidence>
<evidence type="ECO:0000259" key="15">
    <source>
        <dbReference type="PROSITE" id="PS51787"/>
    </source>
</evidence>
<dbReference type="PROSITE" id="PS51787">
    <property type="entry name" value="LON_N"/>
    <property type="match status" value="1"/>
</dbReference>
<dbReference type="Gene3D" id="1.10.8.60">
    <property type="match status" value="1"/>
</dbReference>
<evidence type="ECO:0000259" key="14">
    <source>
        <dbReference type="PROSITE" id="PS51786"/>
    </source>
</evidence>
<keyword evidence="3 9" id="KW-0645">Protease</keyword>
<evidence type="ECO:0000256" key="8">
    <source>
        <dbReference type="ARBA" id="ARBA00023016"/>
    </source>
</evidence>
<dbReference type="PROSITE" id="PS01046">
    <property type="entry name" value="LON_SER"/>
    <property type="match status" value="1"/>
</dbReference>
<feature type="active site" evidence="9 11">
    <location>
        <position position="671"/>
    </location>
</feature>
<accession>A0ABW8TBD3</accession>
<dbReference type="SMART" id="SM00464">
    <property type="entry name" value="LON"/>
    <property type="match status" value="1"/>
</dbReference>
<keyword evidence="5 9" id="KW-0378">Hydrolase</keyword>
<feature type="coiled-coil region" evidence="13">
    <location>
        <begin position="220"/>
        <end position="247"/>
    </location>
</feature>
<reference evidence="16 17" key="1">
    <citation type="submission" date="2024-11" db="EMBL/GenBank/DDBJ databases">
        <authorList>
            <person name="Heng Y.C."/>
            <person name="Lim A.C.H."/>
            <person name="Lee J.K.Y."/>
            <person name="Kittelmann S."/>
        </authorList>
    </citation>
    <scope>NUCLEOTIDE SEQUENCE [LARGE SCALE GENOMIC DNA]</scope>
    <source>
        <strain evidence="16 17">WILCCON 0114</strain>
    </source>
</reference>